<dbReference type="GO" id="GO:0016787">
    <property type="term" value="F:hydrolase activity"/>
    <property type="evidence" value="ECO:0007669"/>
    <property type="project" value="UniProtKB-ARBA"/>
</dbReference>
<dbReference type="OrthoDB" id="4062651at2759"/>
<evidence type="ECO:0000256" key="1">
    <source>
        <dbReference type="SAM" id="Phobius"/>
    </source>
</evidence>
<dbReference type="Proteomes" id="UP000054560">
    <property type="component" value="Unassembled WGS sequence"/>
</dbReference>
<keyword evidence="1" id="KW-1133">Transmembrane helix</keyword>
<evidence type="ECO:0008006" key="4">
    <source>
        <dbReference type="Google" id="ProtNLM"/>
    </source>
</evidence>
<protein>
    <recommendedName>
        <fullName evidence="4">Metalloenzyme domain-containing protein</fullName>
    </recommendedName>
</protein>
<gene>
    <name evidence="2" type="ORF">SARC_01948</name>
</gene>
<dbReference type="PANTHER" id="PTHR10151:SF120">
    <property type="entry name" value="BIS(5'-ADENOSYL)-TRIPHOSPHATASE"/>
    <property type="match status" value="1"/>
</dbReference>
<organism evidence="2 3">
    <name type="scientific">Sphaeroforma arctica JP610</name>
    <dbReference type="NCBI Taxonomy" id="667725"/>
    <lineage>
        <taxon>Eukaryota</taxon>
        <taxon>Ichthyosporea</taxon>
        <taxon>Ichthyophonida</taxon>
        <taxon>Sphaeroforma</taxon>
    </lineage>
</organism>
<proteinExistence type="predicted"/>
<dbReference type="InterPro" id="IPR002591">
    <property type="entry name" value="Phosphodiest/P_Trfase"/>
</dbReference>
<dbReference type="EMBL" id="KQ241678">
    <property type="protein sequence ID" value="KNC85911.1"/>
    <property type="molecule type" value="Genomic_DNA"/>
</dbReference>
<feature type="transmembrane region" description="Helical" evidence="1">
    <location>
        <begin position="349"/>
        <end position="375"/>
    </location>
</feature>
<evidence type="ECO:0000313" key="3">
    <source>
        <dbReference type="Proteomes" id="UP000054560"/>
    </source>
</evidence>
<dbReference type="PANTHER" id="PTHR10151">
    <property type="entry name" value="ECTONUCLEOTIDE PYROPHOSPHATASE/PHOSPHODIESTERASE"/>
    <property type="match status" value="1"/>
</dbReference>
<keyword evidence="1" id="KW-0812">Transmembrane</keyword>
<dbReference type="GeneID" id="25902452"/>
<keyword evidence="3" id="KW-1185">Reference proteome</keyword>
<feature type="transmembrane region" description="Helical" evidence="1">
    <location>
        <begin position="459"/>
        <end position="477"/>
    </location>
</feature>
<dbReference type="AlphaFoldDB" id="A0A0L0GAJ4"/>
<accession>A0A0L0GAJ4</accession>
<dbReference type="SUPFAM" id="SSF53649">
    <property type="entry name" value="Alkaline phosphatase-like"/>
    <property type="match status" value="1"/>
</dbReference>
<dbReference type="RefSeq" id="XP_014159813.1">
    <property type="nucleotide sequence ID" value="XM_014304338.1"/>
</dbReference>
<dbReference type="Pfam" id="PF01663">
    <property type="entry name" value="Phosphodiest"/>
    <property type="match status" value="1"/>
</dbReference>
<name>A0A0L0GAJ4_9EUKA</name>
<sequence>MVYLQGTSMMLMYTMCVSRIVEAAPQLVDHVIVLGIDGLGGAKAEQLMSSGVMPNLADIRASSIYSMHCRGDFPTSSATNWHAIMAGASAEMTGVDSNNWLATQPDIADVNGICHNTPTIFSLLRSQRPNATSALVSGWEALLGIAYPKTDITHTVYHEHVEDSADEIIRILSADHPPEFTMLQINELDEAGHGHGYGDEFNKEAARVDVQIGRMVSFVQNSTVMWKKTMLLIVADHGREPDGYNHGGLTTLELETMWLALSPVLDTAHELTPVGRSLVTPIRSVDTAPTAAYALGLEIPIQWRGHPVRELFNSSSFGLNYKWPPNDRCDAQLSGVVLYTHQPSYVLGLWNGVILTFSVLGLVVFFMHAISLMGFRRLPYIRIGYHTGRVDTKGEDGSFAMRLLSESADLNAVGENLDDALGEEMDDNEHSTGTASQSSDGQARTCCSAFRDIRFYTDCLFLLLCILGLAVVVPTMMRVI</sequence>
<reference evidence="2 3" key="1">
    <citation type="submission" date="2011-02" db="EMBL/GenBank/DDBJ databases">
        <title>The Genome Sequence of Sphaeroforma arctica JP610.</title>
        <authorList>
            <consortium name="The Broad Institute Genome Sequencing Platform"/>
            <person name="Russ C."/>
            <person name="Cuomo C."/>
            <person name="Young S.K."/>
            <person name="Zeng Q."/>
            <person name="Gargeya S."/>
            <person name="Alvarado L."/>
            <person name="Berlin A."/>
            <person name="Chapman S.B."/>
            <person name="Chen Z."/>
            <person name="Freedman E."/>
            <person name="Gellesch M."/>
            <person name="Goldberg J."/>
            <person name="Griggs A."/>
            <person name="Gujja S."/>
            <person name="Heilman E."/>
            <person name="Heiman D."/>
            <person name="Howarth C."/>
            <person name="Mehta T."/>
            <person name="Neiman D."/>
            <person name="Pearson M."/>
            <person name="Roberts A."/>
            <person name="Saif S."/>
            <person name="Shea T."/>
            <person name="Shenoy N."/>
            <person name="Sisk P."/>
            <person name="Stolte C."/>
            <person name="Sykes S."/>
            <person name="White J."/>
            <person name="Yandava C."/>
            <person name="Burger G."/>
            <person name="Gray M.W."/>
            <person name="Holland P.W.H."/>
            <person name="King N."/>
            <person name="Lang F.B.F."/>
            <person name="Roger A.J."/>
            <person name="Ruiz-Trillo I."/>
            <person name="Haas B."/>
            <person name="Nusbaum C."/>
            <person name="Birren B."/>
        </authorList>
    </citation>
    <scope>NUCLEOTIDE SEQUENCE [LARGE SCALE GENOMIC DNA]</scope>
    <source>
        <strain evidence="2 3">JP610</strain>
    </source>
</reference>
<evidence type="ECO:0000313" key="2">
    <source>
        <dbReference type="EMBL" id="KNC85911.1"/>
    </source>
</evidence>
<dbReference type="Gene3D" id="3.40.720.10">
    <property type="entry name" value="Alkaline Phosphatase, subunit A"/>
    <property type="match status" value="1"/>
</dbReference>
<dbReference type="eggNOG" id="ENOG502S88T">
    <property type="taxonomic scope" value="Eukaryota"/>
</dbReference>
<dbReference type="InterPro" id="IPR017850">
    <property type="entry name" value="Alkaline_phosphatase_core_sf"/>
</dbReference>
<keyword evidence="1" id="KW-0472">Membrane</keyword>